<reference evidence="2" key="3">
    <citation type="submission" date="2020-11" db="EMBL/GenBank/DDBJ databases">
        <authorList>
            <person name="Lee S.D."/>
        </authorList>
    </citation>
    <scope>NUCLEOTIDE SEQUENCE</scope>
    <source>
        <strain evidence="2">SAP-2</strain>
    </source>
</reference>
<dbReference type="PANTHER" id="PTHR43194:SF5">
    <property type="entry name" value="PIMELOYL-[ACYL-CARRIER PROTEIN] METHYL ESTER ESTERASE"/>
    <property type="match status" value="1"/>
</dbReference>
<accession>A0AA40X4P8</accession>
<reference evidence="3 4" key="2">
    <citation type="journal article" date="2017" name="Int. J. Syst. Evol. Microbiol.">
        <title>Rouxiella badensis sp. nov. and Rouxiella silvae sp. nov. isolated from peat bog soil in Germany and emendation of the genus description.</title>
        <authorList>
            <person name="Le Fleche-Mateos A."/>
            <person name="Kugler J.H."/>
            <person name="Hansen S.H."/>
            <person name="Syldatk C."/>
            <person name="Hausmann R."/>
            <person name="Lomprez F."/>
            <person name="Vandenbogaert M."/>
            <person name="Manuguerra J.C."/>
            <person name="Grimont P.A."/>
        </authorList>
    </citation>
    <scope>NUCLEOTIDE SEQUENCE [LARGE SCALE GENOMIC DNA]</scope>
    <source>
        <strain evidence="3 4">213</strain>
    </source>
</reference>
<proteinExistence type="predicted"/>
<dbReference type="Proteomes" id="UP000705283">
    <property type="component" value="Unassembled WGS sequence"/>
</dbReference>
<dbReference type="Gene3D" id="3.40.50.1820">
    <property type="entry name" value="alpha/beta hydrolase"/>
    <property type="match status" value="1"/>
</dbReference>
<dbReference type="EMBL" id="MRWD01000049">
    <property type="protein sequence ID" value="ORJ19767.1"/>
    <property type="molecule type" value="Genomic_DNA"/>
</dbReference>
<keyword evidence="4" id="KW-1185">Reference proteome</keyword>
<dbReference type="Pfam" id="PF00561">
    <property type="entry name" value="Abhydrolase_1"/>
    <property type="match status" value="1"/>
</dbReference>
<comment type="caution">
    <text evidence="2">The sequence shown here is derived from an EMBL/GenBank/DDBJ whole genome shotgun (WGS) entry which is preliminary data.</text>
</comment>
<sequence length="273" mass="30910">MKPESEVVHVGDWRVYIEKYIYPDAKETVICVNGALSTTLAFRNCVRNLKDKVNIILFDLPFIGGSREHNTLTRPIPKAEEVEILKQLIDIYKPEYLLSVSWGGLATLMALASQPASVTKAIVTSFSTRVTPAMETYIQRAKQLLDEGKNDEVATLLNNEVGKFLPSILKRANHHHISSLDQDTYRQASFHIDQISRLKEEDYIDIFHSIKTPLVFINGDLDEYTTAEDIRHIANHIENCEFATVPQAGHFLDMENRSASQHLYGILSNHFAA</sequence>
<feature type="domain" description="AB hydrolase-1" evidence="1">
    <location>
        <begin position="28"/>
        <end position="252"/>
    </location>
</feature>
<name>A0AA40X4P8_9GAMM</name>
<dbReference type="GO" id="GO:0016787">
    <property type="term" value="F:hydrolase activity"/>
    <property type="evidence" value="ECO:0007669"/>
    <property type="project" value="UniProtKB-KW"/>
</dbReference>
<evidence type="ECO:0000313" key="2">
    <source>
        <dbReference type="EMBL" id="MBF6638485.1"/>
    </source>
</evidence>
<dbReference type="PANTHER" id="PTHR43194">
    <property type="entry name" value="HYDROLASE ALPHA/BETA FOLD FAMILY"/>
    <property type="match status" value="1"/>
</dbReference>
<reference evidence="2" key="4">
    <citation type="submission" date="2022-09" db="EMBL/GenBank/DDBJ databases">
        <title>Rouxiella aceris sp. nov., isolated from tree sap and emended description of the genus Rhouxiella.</title>
        <authorList>
            <person name="Kim I.S."/>
        </authorList>
    </citation>
    <scope>NUCLEOTIDE SEQUENCE</scope>
    <source>
        <strain evidence="2">SAP-2</strain>
    </source>
</reference>
<dbReference type="RefSeq" id="WP_055775717.1">
    <property type="nucleotide sequence ID" value="NZ_CBCSCF010000009.1"/>
</dbReference>
<evidence type="ECO:0000313" key="4">
    <source>
        <dbReference type="Proteomes" id="UP000192722"/>
    </source>
</evidence>
<dbReference type="InterPro" id="IPR000073">
    <property type="entry name" value="AB_hydrolase_1"/>
</dbReference>
<evidence type="ECO:0000313" key="5">
    <source>
        <dbReference type="Proteomes" id="UP000705283"/>
    </source>
</evidence>
<dbReference type="SUPFAM" id="SSF53474">
    <property type="entry name" value="alpha/beta-Hydrolases"/>
    <property type="match status" value="1"/>
</dbReference>
<evidence type="ECO:0000259" key="1">
    <source>
        <dbReference type="Pfam" id="PF00561"/>
    </source>
</evidence>
<dbReference type="InterPro" id="IPR050228">
    <property type="entry name" value="Carboxylesterase_BioH"/>
</dbReference>
<gene>
    <name evidence="3" type="ORF">BS639_18195</name>
    <name evidence="2" type="ORF">ITX54_17610</name>
</gene>
<organism evidence="2 5">
    <name type="scientific">Rouxiella silvae</name>
    <dbReference type="NCBI Taxonomy" id="1646373"/>
    <lineage>
        <taxon>Bacteria</taxon>
        <taxon>Pseudomonadati</taxon>
        <taxon>Pseudomonadota</taxon>
        <taxon>Gammaproteobacteria</taxon>
        <taxon>Enterobacterales</taxon>
        <taxon>Yersiniaceae</taxon>
        <taxon>Rouxiella</taxon>
    </lineage>
</organism>
<evidence type="ECO:0000313" key="3">
    <source>
        <dbReference type="EMBL" id="ORJ19767.1"/>
    </source>
</evidence>
<dbReference type="Proteomes" id="UP000192722">
    <property type="component" value="Unassembled WGS sequence"/>
</dbReference>
<protein>
    <submittedName>
        <fullName evidence="2">Alpha/beta hydrolase</fullName>
    </submittedName>
</protein>
<keyword evidence="2" id="KW-0378">Hydrolase</keyword>
<dbReference type="InterPro" id="IPR029058">
    <property type="entry name" value="AB_hydrolase_fold"/>
</dbReference>
<dbReference type="AlphaFoldDB" id="A0AA40X4P8"/>
<dbReference type="EMBL" id="JADMKS010000007">
    <property type="protein sequence ID" value="MBF6638485.1"/>
    <property type="molecule type" value="Genomic_DNA"/>
</dbReference>
<reference evidence="3" key="1">
    <citation type="submission" date="2016-12" db="EMBL/GenBank/DDBJ databases">
        <authorList>
            <person name="Le Fleche-Mateos A."/>
        </authorList>
    </citation>
    <scope>NUCLEOTIDE SEQUENCE</scope>
    <source>
        <strain evidence="3">213</strain>
    </source>
</reference>